<feature type="compositionally biased region" description="Acidic residues" evidence="1">
    <location>
        <begin position="1729"/>
        <end position="1744"/>
    </location>
</feature>
<feature type="region of interest" description="Disordered" evidence="1">
    <location>
        <begin position="1090"/>
        <end position="1114"/>
    </location>
</feature>
<evidence type="ECO:0000256" key="1">
    <source>
        <dbReference type="SAM" id="MobiDB-lite"/>
    </source>
</evidence>
<keyword evidence="3" id="KW-1185">Reference proteome</keyword>
<feature type="region of interest" description="Disordered" evidence="1">
    <location>
        <begin position="1416"/>
        <end position="1439"/>
    </location>
</feature>
<feature type="compositionally biased region" description="Basic and acidic residues" evidence="1">
    <location>
        <begin position="476"/>
        <end position="486"/>
    </location>
</feature>
<dbReference type="EMBL" id="JAEHOE010000097">
    <property type="protein sequence ID" value="KAG2487421.1"/>
    <property type="molecule type" value="Genomic_DNA"/>
</dbReference>
<feature type="compositionally biased region" description="Low complexity" evidence="1">
    <location>
        <begin position="1576"/>
        <end position="1586"/>
    </location>
</feature>
<feature type="region of interest" description="Disordered" evidence="1">
    <location>
        <begin position="2038"/>
        <end position="2063"/>
    </location>
</feature>
<organism evidence="2 3">
    <name type="scientific">Edaphochlamys debaryana</name>
    <dbReference type="NCBI Taxonomy" id="47281"/>
    <lineage>
        <taxon>Eukaryota</taxon>
        <taxon>Viridiplantae</taxon>
        <taxon>Chlorophyta</taxon>
        <taxon>core chlorophytes</taxon>
        <taxon>Chlorophyceae</taxon>
        <taxon>CS clade</taxon>
        <taxon>Chlamydomonadales</taxon>
        <taxon>Chlamydomonadales incertae sedis</taxon>
        <taxon>Edaphochlamys</taxon>
    </lineage>
</organism>
<feature type="region of interest" description="Disordered" evidence="1">
    <location>
        <begin position="1379"/>
        <end position="1404"/>
    </location>
</feature>
<feature type="region of interest" description="Disordered" evidence="1">
    <location>
        <begin position="2226"/>
        <end position="2246"/>
    </location>
</feature>
<proteinExistence type="predicted"/>
<evidence type="ECO:0000313" key="3">
    <source>
        <dbReference type="Proteomes" id="UP000612055"/>
    </source>
</evidence>
<evidence type="ECO:0000313" key="2">
    <source>
        <dbReference type="EMBL" id="KAG2487421.1"/>
    </source>
</evidence>
<dbReference type="Proteomes" id="UP000612055">
    <property type="component" value="Unassembled WGS sequence"/>
</dbReference>
<sequence>MQAALELTSPQQPHDGPGPATEGRRVRPRLGDGGGSCAHALEAAAAAAEPGAAGPAAEGEADWSRPLRDVFEPVLSLLPPRCLLHAALTCRGWAAVAAHSLGGRRRAQARDRWAEAAQAVPRMAWALAEAEAGAEELGRLAELGSPPAPLSQLFWALEVLWSQCQDRLGRWGRGKEEFVAALKHLWEARGSALEAEGQGPPDSESADDPEGGAWRVDDPSWRHSRWEAARALMRSPDFPLPGLRMALPLGPRTLARLRSRTGGAGGPGPQPPPLVAEEVAAHSKAAGSLAEWLLGARELSRAALEAEAAHAWDWPQRLVRRSTAEGQAGAGLSLAAAAAGPASKVEWMILTGRKIVVRKQQLAEYVVTIRNELKFLDAAVVTAMPRAPRLPPLPPGCSTGTALAAAEAWAQALATAEAQPAAEGQAQQALPEPPARNAQRRKLTETQRTCASKAAAMQAALELTSPQQPHDGPATEGRRVRPRLGDRGGSCAHALEAAAAAAEPGAAGPAAEGEADWSRPLRDEFEPVLSLLPPRCLLHAALTCRGWAAVAAHSLGGRRRAQARDRWAEAAQAIPQTAWALAEAGAGAEELGRLAEIKSPPAPLSQLFWALEVLWPQCQDRLGRWGRGEEELEAAQRHLWQSSGPALEAEVQGPPDSESADDSEGGAWRVDDPSWRHSRWEAARALMQSPDFPLPGLRMALPLGPRTLARLRSRTGGAGGPGPQPPPLVAEEVAAHSKAAGRLAEWLLGARELSRAALEAEAAHAWDWPQRLVRRSTGGQAGAAGTSAAAAPASGSAGLVRGGHELLLRKQMLAEQVGKLVGALNMIGAAVMSRMPLAPRLPPLSPGRTAGATVAAAAAWAQALTAAAGQGVAEDQAQAVGALLGLLPGCVECLHKSVEIEQRVAEVWAQQMKGLGIADRHRVRPRLGDGGGSCAHALEAAAAAAEPGAAGPAAGGEADWSRPPRDEFEPVLSLLPPRCLLHAALTCRGWAAVAAHSLGGRRRAQARDRWAEAAQAIPQTAWALAEAGAGAEELGRLAELESPPATLFQLFWALELLWPRCQERLGRWGRGMEEMDAALKHLWQAGGSALEAEGQDPPDIESADDSEDGAWRVDDPSWRHSRWEAARALMRSPDFPCPGLRMALPLGPRTLARLRSRSGGAGGPGPQPPPLVAEEVAAHSKAAGRLAEWLLGARELSRAALEAEAAHAWDWPQRLVRRSTGGQAGAGPTTAAALLGATASVVRILLSKGRTLVATQQELEQCMVTMKAGLMRGDAAVARELPLAPRLPPLPTRCSTVQALAAAEAWAQALAAAQQQAAAGQQAAAAEEAEAAELLLSRVRELVACLRKNVELEQGLAEAWELVMKGLRVVEPMQAALELTRPQQPHDGSGPATEGRRVRPRLGDGGGSCAHALEAAAAAAEPGAAGPGDGEADWSRPPRDEFEPVLSLLPPRCLLHAALTCRGWAAVAAHSLGGRRRAQARDRWAEAARAIPRLAQALAEAGEGAEELGRLAELESPPATLFQLFWALELLWPPMQAALELTRPQQPHDGSGPATEGRRVRPRLGDGGGSCAHALEAAAAAAEPGAAGPGDGEADWSRPPRDEFEPVLSLLPPRCLLHAALTCRGWAAVAAHSLGGRRRAQARDRWAEAARAIPRLAQALAEAGEGAEELGRLAELESPPATLFQLFWALELLWPRCQERLGRWGRGMEEMDAALKHLWQAGGSALEAEGQDPPDIESADDSEDGAWRVDDPSWRHSRWEAARALMRSPDFPCPGLRMALPLGPRTLARLRSRSGGAGGPGPQPPPLVAEEVAAHSKAAGRLAEWLLGARELSRAALEAEAAHAWDWPQRLVRRSTGGQAGAGPTTAAALLGATASVVEILLSKGRTLVATQQELEQCMVTIKAGLMRGDAAVARELPLAPRLPPLPTRCSTVQALAAAEAWAQALAAAQQQAAAEGQAAAGQQAAAEEEAEAAELLLGRVRELVACLRKNVELEQGLAEAWELVMKGLRVVEPLYFAEIELAHQRRQVQAMQAALELTSPQQPHDGPGPATEGRRVRPRLGDGGGSCAHALEAAAAAAEPRAAGSGEGEADWSRPPRDEFEPVLSLLPPRCLLHAALTCRGWAAVAAHSLGGRRRAQARDRWAEAAQAIPHLTWALAEAGAGAEELKSLLEMESPPAPLSQLFWALEVLWPQCQDRLGRWGREMDEIEAAQQHLWEAGGPALEAEDVGPPGADDPEGGAWRVDDPSWRHSRWEAARALMRSPDFPCPGLRMALPLGPRTLARLRSRTGGAGGPGPQPPPLVAEEVAAHSKAAGSLAEWLLGARELSRAALEAEAAHAWDWPQRLVRRSTEGQAGAAGTSAAAALLNEAASFVRILLSKGRTLVATQQELAQCLVKVKADLLRGDAAVARVVPLAPRLPPLPPRCSAVQALAAAEAWAQALTAVVAAAQAQAAAEAWAQAPAAAEGQVAAAAAAQAAELLLGSVREGVTCLRKYIISEGHGAEAWEKLMKRLGMADRYLL</sequence>
<feature type="region of interest" description="Disordered" evidence="1">
    <location>
        <begin position="416"/>
        <end position="489"/>
    </location>
</feature>
<evidence type="ECO:0008006" key="4">
    <source>
        <dbReference type="Google" id="ProtNLM"/>
    </source>
</evidence>
<dbReference type="SUPFAM" id="SSF81383">
    <property type="entry name" value="F-box domain"/>
    <property type="match status" value="1"/>
</dbReference>
<dbReference type="InterPro" id="IPR036047">
    <property type="entry name" value="F-box-like_dom_sf"/>
</dbReference>
<accession>A0A836BSE9</accession>
<feature type="compositionally biased region" description="Low complexity" evidence="1">
    <location>
        <begin position="783"/>
        <end position="796"/>
    </location>
</feature>
<feature type="region of interest" description="Disordered" evidence="1">
    <location>
        <begin position="1543"/>
        <end position="1601"/>
    </location>
</feature>
<feature type="region of interest" description="Disordered" evidence="1">
    <location>
        <begin position="777"/>
        <end position="796"/>
    </location>
</feature>
<reference evidence="2" key="1">
    <citation type="journal article" date="2020" name="bioRxiv">
        <title>Comparative genomics of Chlamydomonas.</title>
        <authorList>
            <person name="Craig R.J."/>
            <person name="Hasan A.R."/>
            <person name="Ness R.W."/>
            <person name="Keightley P.D."/>
        </authorList>
    </citation>
    <scope>NUCLEOTIDE SEQUENCE</scope>
    <source>
        <strain evidence="2">CCAP 11/70</strain>
    </source>
</reference>
<feature type="region of interest" description="Disordered" evidence="1">
    <location>
        <begin position="191"/>
        <end position="218"/>
    </location>
</feature>
<feature type="region of interest" description="Disordered" evidence="1">
    <location>
        <begin position="645"/>
        <end position="672"/>
    </location>
</feature>
<feature type="compositionally biased region" description="Low complexity" evidence="1">
    <location>
        <begin position="416"/>
        <end position="430"/>
    </location>
</feature>
<name>A0A836BSE9_9CHLO</name>
<gene>
    <name evidence="2" type="ORF">HYH03_013989</name>
</gene>
<comment type="caution">
    <text evidence="2">The sequence shown here is derived from an EMBL/GenBank/DDBJ whole genome shotgun (WGS) entry which is preliminary data.</text>
</comment>
<feature type="region of interest" description="Disordered" evidence="1">
    <location>
        <begin position="1"/>
        <end position="35"/>
    </location>
</feature>
<feature type="region of interest" description="Disordered" evidence="1">
    <location>
        <begin position="1726"/>
        <end position="1750"/>
    </location>
</feature>
<protein>
    <recommendedName>
        <fullName evidence="4">F-box domain-containing protein</fullName>
    </recommendedName>
</protein>
<feature type="compositionally biased region" description="Acidic residues" evidence="1">
    <location>
        <begin position="1093"/>
        <end position="1108"/>
    </location>
</feature>